<dbReference type="WBParaSite" id="NBR_0000453701-mRNA-1">
    <property type="protein sequence ID" value="NBR_0000453701-mRNA-1"/>
    <property type="gene ID" value="NBR_0000453701"/>
</dbReference>
<feature type="region of interest" description="Disordered" evidence="1">
    <location>
        <begin position="1"/>
        <end position="41"/>
    </location>
</feature>
<organism evidence="4">
    <name type="scientific">Nippostrongylus brasiliensis</name>
    <name type="common">Rat hookworm</name>
    <dbReference type="NCBI Taxonomy" id="27835"/>
    <lineage>
        <taxon>Eukaryota</taxon>
        <taxon>Metazoa</taxon>
        <taxon>Ecdysozoa</taxon>
        <taxon>Nematoda</taxon>
        <taxon>Chromadorea</taxon>
        <taxon>Rhabditida</taxon>
        <taxon>Rhabditina</taxon>
        <taxon>Rhabditomorpha</taxon>
        <taxon>Strongyloidea</taxon>
        <taxon>Heligmosomidae</taxon>
        <taxon>Nippostrongylus</taxon>
    </lineage>
</organism>
<feature type="compositionally biased region" description="Low complexity" evidence="1">
    <location>
        <begin position="29"/>
        <end position="41"/>
    </location>
</feature>
<evidence type="ECO:0000313" key="4">
    <source>
        <dbReference type="WBParaSite" id="NBR_0000453701-mRNA-1"/>
    </source>
</evidence>
<dbReference type="AlphaFoldDB" id="A0A0N4XPT5"/>
<dbReference type="Proteomes" id="UP000271162">
    <property type="component" value="Unassembled WGS sequence"/>
</dbReference>
<accession>A0A0N4XPT5</accession>
<keyword evidence="3" id="KW-1185">Reference proteome</keyword>
<name>A0A0N4XPT5_NIPBR</name>
<gene>
    <name evidence="2" type="ORF">NBR_LOCUS4538</name>
</gene>
<evidence type="ECO:0000256" key="1">
    <source>
        <dbReference type="SAM" id="MobiDB-lite"/>
    </source>
</evidence>
<evidence type="ECO:0000313" key="2">
    <source>
        <dbReference type="EMBL" id="VDL68127.1"/>
    </source>
</evidence>
<protein>
    <submittedName>
        <fullName evidence="2 4">Uncharacterized protein</fullName>
    </submittedName>
</protein>
<reference evidence="4" key="1">
    <citation type="submission" date="2017-02" db="UniProtKB">
        <authorList>
            <consortium name="WormBaseParasite"/>
        </authorList>
    </citation>
    <scope>IDENTIFICATION</scope>
</reference>
<evidence type="ECO:0000313" key="3">
    <source>
        <dbReference type="Proteomes" id="UP000271162"/>
    </source>
</evidence>
<dbReference type="EMBL" id="UYSL01008704">
    <property type="protein sequence ID" value="VDL68127.1"/>
    <property type="molecule type" value="Genomic_DNA"/>
</dbReference>
<reference evidence="2 3" key="2">
    <citation type="submission" date="2018-11" db="EMBL/GenBank/DDBJ databases">
        <authorList>
            <consortium name="Pathogen Informatics"/>
        </authorList>
    </citation>
    <scope>NUCLEOTIDE SEQUENCE [LARGE SCALE GENOMIC DNA]</scope>
</reference>
<feature type="compositionally biased region" description="Basic and acidic residues" evidence="1">
    <location>
        <begin position="9"/>
        <end position="22"/>
    </location>
</feature>
<sequence>MECTTPLKRKLDTSVRERRSGRSMDAWTSSPSLSAKKSYSV</sequence>
<proteinExistence type="predicted"/>